<dbReference type="Proteomes" id="UP000316429">
    <property type="component" value="Unassembled WGS sequence"/>
</dbReference>
<evidence type="ECO:0000256" key="6">
    <source>
        <dbReference type="ARBA" id="ARBA00022679"/>
    </source>
</evidence>
<reference evidence="19 20" key="1">
    <citation type="submission" date="2019-06" db="EMBL/GenBank/DDBJ databases">
        <title>Rhizobium sp. CL12 isolated from roots of soybean.</title>
        <authorList>
            <person name="Wang C."/>
        </authorList>
    </citation>
    <scope>NUCLEOTIDE SEQUENCE [LARGE SCALE GENOMIC DNA]</scope>
    <source>
        <strain evidence="19 20">CL12</strain>
    </source>
</reference>
<keyword evidence="13 17" id="KW-0238">DNA-binding</keyword>
<evidence type="ECO:0000256" key="12">
    <source>
        <dbReference type="ARBA" id="ARBA00022932"/>
    </source>
</evidence>
<dbReference type="PANTHER" id="PTHR11076:SF33">
    <property type="entry name" value="DNA POLYMERASE KAPPA"/>
    <property type="match status" value="1"/>
</dbReference>
<dbReference type="Gene3D" id="3.40.1170.60">
    <property type="match status" value="1"/>
</dbReference>
<keyword evidence="10 17" id="KW-0227">DNA damage</keyword>
<dbReference type="Pfam" id="PF21999">
    <property type="entry name" value="IMS_HHH_1"/>
    <property type="match status" value="1"/>
</dbReference>
<keyword evidence="7 17" id="KW-0548">Nucleotidyltransferase</keyword>
<dbReference type="InterPro" id="IPR043128">
    <property type="entry name" value="Rev_trsase/Diguanyl_cyclase"/>
</dbReference>
<evidence type="ECO:0000313" key="19">
    <source>
        <dbReference type="EMBL" id="TPP05060.1"/>
    </source>
</evidence>
<name>A0A504TUH8_9HYPH</name>
<dbReference type="EMBL" id="VFYP01000006">
    <property type="protein sequence ID" value="TPP05060.1"/>
    <property type="molecule type" value="Genomic_DNA"/>
</dbReference>
<feature type="site" description="Substrate discrimination" evidence="17">
    <location>
        <position position="13"/>
    </location>
</feature>
<dbReference type="SUPFAM" id="SSF100879">
    <property type="entry name" value="Lesion bypass DNA polymerase (Y-family), little finger domain"/>
    <property type="match status" value="1"/>
</dbReference>
<dbReference type="GO" id="GO:0009432">
    <property type="term" value="P:SOS response"/>
    <property type="evidence" value="ECO:0007669"/>
    <property type="project" value="TreeGrafter"/>
</dbReference>
<evidence type="ECO:0000313" key="20">
    <source>
        <dbReference type="Proteomes" id="UP000316429"/>
    </source>
</evidence>
<comment type="catalytic activity">
    <reaction evidence="16 17">
        <text>DNA(n) + a 2'-deoxyribonucleoside 5'-triphosphate = DNA(n+1) + diphosphate</text>
        <dbReference type="Rhea" id="RHEA:22508"/>
        <dbReference type="Rhea" id="RHEA-COMP:17339"/>
        <dbReference type="Rhea" id="RHEA-COMP:17340"/>
        <dbReference type="ChEBI" id="CHEBI:33019"/>
        <dbReference type="ChEBI" id="CHEBI:61560"/>
        <dbReference type="ChEBI" id="CHEBI:173112"/>
        <dbReference type="EC" id="2.7.7.7"/>
    </reaction>
</comment>
<dbReference type="AlphaFoldDB" id="A0A504TUH8"/>
<dbReference type="GO" id="GO:0000287">
    <property type="term" value="F:magnesium ion binding"/>
    <property type="evidence" value="ECO:0007669"/>
    <property type="project" value="UniProtKB-UniRule"/>
</dbReference>
<keyword evidence="14 17" id="KW-0234">DNA repair</keyword>
<dbReference type="GO" id="GO:0003684">
    <property type="term" value="F:damaged DNA binding"/>
    <property type="evidence" value="ECO:0007669"/>
    <property type="project" value="InterPro"/>
</dbReference>
<keyword evidence="11 17" id="KW-0460">Magnesium</keyword>
<keyword evidence="8 17" id="KW-0235">DNA replication</keyword>
<dbReference type="GO" id="GO:0006281">
    <property type="term" value="P:DNA repair"/>
    <property type="evidence" value="ECO:0007669"/>
    <property type="project" value="UniProtKB-UniRule"/>
</dbReference>
<dbReference type="FunFam" id="3.30.1490.100:FF:000004">
    <property type="entry name" value="DNA polymerase IV"/>
    <property type="match status" value="1"/>
</dbReference>
<feature type="domain" description="UmuC" evidence="18">
    <location>
        <begin position="4"/>
        <end position="184"/>
    </location>
</feature>
<dbReference type="GO" id="GO:0042276">
    <property type="term" value="P:error-prone translesion synthesis"/>
    <property type="evidence" value="ECO:0007669"/>
    <property type="project" value="TreeGrafter"/>
</dbReference>
<comment type="similarity">
    <text evidence="2 17">Belongs to the DNA polymerase type-Y family.</text>
</comment>
<dbReference type="Pfam" id="PF11799">
    <property type="entry name" value="IMS_C"/>
    <property type="match status" value="1"/>
</dbReference>
<feature type="active site" evidence="17">
    <location>
        <position position="103"/>
    </location>
</feature>
<gene>
    <name evidence="17 19" type="primary">dinB</name>
    <name evidence="19" type="ORF">FJQ55_21115</name>
</gene>
<dbReference type="InterPro" id="IPR043502">
    <property type="entry name" value="DNA/RNA_pol_sf"/>
</dbReference>
<evidence type="ECO:0000256" key="15">
    <source>
        <dbReference type="ARBA" id="ARBA00025589"/>
    </source>
</evidence>
<evidence type="ECO:0000256" key="16">
    <source>
        <dbReference type="ARBA" id="ARBA00049244"/>
    </source>
</evidence>
<dbReference type="EC" id="2.7.7.7" evidence="17"/>
<evidence type="ECO:0000256" key="4">
    <source>
        <dbReference type="ARBA" id="ARBA00022457"/>
    </source>
</evidence>
<comment type="subcellular location">
    <subcellularLocation>
        <location evidence="1 17">Cytoplasm</location>
    </subcellularLocation>
</comment>
<evidence type="ECO:0000259" key="18">
    <source>
        <dbReference type="PROSITE" id="PS50173"/>
    </source>
</evidence>
<dbReference type="GO" id="GO:0006261">
    <property type="term" value="P:DNA-templated DNA replication"/>
    <property type="evidence" value="ECO:0007669"/>
    <property type="project" value="UniProtKB-UniRule"/>
</dbReference>
<dbReference type="NCBIfam" id="NF002677">
    <property type="entry name" value="PRK02406.1"/>
    <property type="match status" value="1"/>
</dbReference>
<dbReference type="InterPro" id="IPR001126">
    <property type="entry name" value="UmuC"/>
</dbReference>
<dbReference type="GO" id="GO:0005829">
    <property type="term" value="C:cytosol"/>
    <property type="evidence" value="ECO:0007669"/>
    <property type="project" value="TreeGrafter"/>
</dbReference>
<keyword evidence="12 17" id="KW-0239">DNA-directed DNA polymerase</keyword>
<dbReference type="OrthoDB" id="9808813at2"/>
<dbReference type="SUPFAM" id="SSF56672">
    <property type="entry name" value="DNA/RNA polymerases"/>
    <property type="match status" value="1"/>
</dbReference>
<feature type="binding site" evidence="17">
    <location>
        <position position="8"/>
    </location>
    <ligand>
        <name>Mg(2+)</name>
        <dbReference type="ChEBI" id="CHEBI:18420"/>
    </ligand>
</feature>
<dbReference type="InterPro" id="IPR036775">
    <property type="entry name" value="DNA_pol_Y-fam_lit_finger_sf"/>
</dbReference>
<dbReference type="Gene3D" id="3.30.70.270">
    <property type="match status" value="1"/>
</dbReference>
<comment type="caution">
    <text evidence="19">The sequence shown here is derived from an EMBL/GenBank/DDBJ whole genome shotgun (WGS) entry which is preliminary data.</text>
</comment>
<dbReference type="GO" id="GO:0003887">
    <property type="term" value="F:DNA-directed DNA polymerase activity"/>
    <property type="evidence" value="ECO:0007669"/>
    <property type="project" value="UniProtKB-UniRule"/>
</dbReference>
<dbReference type="CDD" id="cd03586">
    <property type="entry name" value="PolY_Pol_IV_kappa"/>
    <property type="match status" value="1"/>
</dbReference>
<accession>A0A504TUH8</accession>
<dbReference type="InterPro" id="IPR053848">
    <property type="entry name" value="IMS_HHH_1"/>
</dbReference>
<evidence type="ECO:0000256" key="3">
    <source>
        <dbReference type="ARBA" id="ARBA00011245"/>
    </source>
</evidence>
<sequence length="358" mass="39235">MRKIIHVDMDAFYASVEQRDNPELRGKPLAVGGAAARGVVAAASYEARKFGVHSAMPSVTAARKCPDLISVKPRLEVYRAVSQQIREIFAEYTPLIEPLSLDEAYLDVTESLKGMPVATEIALEIRERIKSVTGLNASAGISYNKFLAKMASDLNKPNGQAVITPKNGPAFVEQLAVKKFHGVGPATAEKMHRLGIETGADLKAKSLQFLIEHFGKSGPYFYGIARGLDERQVKPDRVRKSVGAEDTFNEDINDLDLATSELRPLADKVWSYCEAKALSGKTVTVKIKYSDFTQATRSRTIGLPFANGNQIFEVATGLLATVYPFKRPVRLLGVTLSSLTQDRHGDNDQDQSQLDFGM</sequence>
<dbReference type="PROSITE" id="PS50173">
    <property type="entry name" value="UMUC"/>
    <property type="match status" value="1"/>
</dbReference>
<keyword evidence="4 17" id="KW-0515">Mutator protein</keyword>
<keyword evidence="6 17" id="KW-0808">Transferase</keyword>
<dbReference type="FunFam" id="3.40.1170.60:FF:000001">
    <property type="entry name" value="DNA polymerase IV"/>
    <property type="match status" value="1"/>
</dbReference>
<proteinExistence type="inferred from homology"/>
<protein>
    <recommendedName>
        <fullName evidence="17">DNA polymerase IV</fullName>
        <shortName evidence="17">Pol IV</shortName>
        <ecNumber evidence="17">2.7.7.7</ecNumber>
    </recommendedName>
</protein>
<evidence type="ECO:0000256" key="5">
    <source>
        <dbReference type="ARBA" id="ARBA00022490"/>
    </source>
</evidence>
<evidence type="ECO:0000256" key="17">
    <source>
        <dbReference type="HAMAP-Rule" id="MF_01113"/>
    </source>
</evidence>
<dbReference type="InterPro" id="IPR022880">
    <property type="entry name" value="DNApol_IV"/>
</dbReference>
<dbReference type="FunFam" id="1.10.150.20:FF:000019">
    <property type="entry name" value="DNA polymerase IV"/>
    <property type="match status" value="1"/>
</dbReference>
<comment type="function">
    <text evidence="15 17">Poorly processive, error-prone DNA polymerase involved in untargeted mutagenesis. Copies undamaged DNA at stalled replication forks, which arise in vivo from mismatched or misaligned primer ends. These misaligned primers can be extended by PolIV. Exhibits no 3'-5' exonuclease (proofreading) activity. May be involved in translesional synthesis, in conjunction with the beta clamp from PolIII.</text>
</comment>
<dbReference type="InterPro" id="IPR050116">
    <property type="entry name" value="DNA_polymerase-Y"/>
</dbReference>
<dbReference type="Gene3D" id="1.10.150.20">
    <property type="entry name" value="5' to 3' exonuclease, C-terminal subdomain"/>
    <property type="match status" value="1"/>
</dbReference>
<dbReference type="InterPro" id="IPR017961">
    <property type="entry name" value="DNA_pol_Y-fam_little_finger"/>
</dbReference>
<dbReference type="Pfam" id="PF00817">
    <property type="entry name" value="IMS"/>
    <property type="match status" value="1"/>
</dbReference>
<evidence type="ECO:0000256" key="10">
    <source>
        <dbReference type="ARBA" id="ARBA00022763"/>
    </source>
</evidence>
<evidence type="ECO:0000256" key="11">
    <source>
        <dbReference type="ARBA" id="ARBA00022842"/>
    </source>
</evidence>
<organism evidence="19 20">
    <name type="scientific">Rhizobium glycinendophyticum</name>
    <dbReference type="NCBI Taxonomy" id="2589807"/>
    <lineage>
        <taxon>Bacteria</taxon>
        <taxon>Pseudomonadati</taxon>
        <taxon>Pseudomonadota</taxon>
        <taxon>Alphaproteobacteria</taxon>
        <taxon>Hyphomicrobiales</taxon>
        <taxon>Rhizobiaceae</taxon>
        <taxon>Rhizobium/Agrobacterium group</taxon>
        <taxon>Rhizobium</taxon>
    </lineage>
</organism>
<evidence type="ECO:0000256" key="13">
    <source>
        <dbReference type="ARBA" id="ARBA00023125"/>
    </source>
</evidence>
<keyword evidence="9 17" id="KW-0479">Metal-binding</keyword>
<evidence type="ECO:0000256" key="9">
    <source>
        <dbReference type="ARBA" id="ARBA00022723"/>
    </source>
</evidence>
<dbReference type="Gene3D" id="3.30.1490.100">
    <property type="entry name" value="DNA polymerase, Y-family, little finger domain"/>
    <property type="match status" value="1"/>
</dbReference>
<comment type="cofactor">
    <cofactor evidence="17">
        <name>Mg(2+)</name>
        <dbReference type="ChEBI" id="CHEBI:18420"/>
    </cofactor>
    <text evidence="17">Binds 2 magnesium ions per subunit.</text>
</comment>
<keyword evidence="5 17" id="KW-0963">Cytoplasm</keyword>
<comment type="subunit">
    <text evidence="3 17">Monomer.</text>
</comment>
<evidence type="ECO:0000256" key="1">
    <source>
        <dbReference type="ARBA" id="ARBA00004496"/>
    </source>
</evidence>
<evidence type="ECO:0000256" key="7">
    <source>
        <dbReference type="ARBA" id="ARBA00022695"/>
    </source>
</evidence>
<dbReference type="PANTHER" id="PTHR11076">
    <property type="entry name" value="DNA REPAIR POLYMERASE UMUC / TRANSFERASE FAMILY MEMBER"/>
    <property type="match status" value="1"/>
</dbReference>
<dbReference type="HAMAP" id="MF_01113">
    <property type="entry name" value="DNApol_IV"/>
    <property type="match status" value="1"/>
</dbReference>
<evidence type="ECO:0000256" key="8">
    <source>
        <dbReference type="ARBA" id="ARBA00022705"/>
    </source>
</evidence>
<feature type="binding site" evidence="17">
    <location>
        <position position="102"/>
    </location>
    <ligand>
        <name>Mg(2+)</name>
        <dbReference type="ChEBI" id="CHEBI:18420"/>
    </ligand>
</feature>
<evidence type="ECO:0000256" key="14">
    <source>
        <dbReference type="ARBA" id="ARBA00023204"/>
    </source>
</evidence>
<dbReference type="NCBIfam" id="NF010731">
    <property type="entry name" value="PRK14133.1"/>
    <property type="match status" value="1"/>
</dbReference>
<keyword evidence="20" id="KW-1185">Reference proteome</keyword>
<evidence type="ECO:0000256" key="2">
    <source>
        <dbReference type="ARBA" id="ARBA00010945"/>
    </source>
</evidence>